<dbReference type="Proteomes" id="UP000014680">
    <property type="component" value="Unassembled WGS sequence"/>
</dbReference>
<proteinExistence type="predicted"/>
<dbReference type="OrthoDB" id="10372291at2759"/>
<evidence type="ECO:0000313" key="2">
    <source>
        <dbReference type="EMBL" id="ELP89041.1"/>
    </source>
</evidence>
<keyword evidence="3" id="KW-1185">Reference proteome</keyword>
<evidence type="ECO:0000256" key="1">
    <source>
        <dbReference type="SAM" id="MobiDB-lite"/>
    </source>
</evidence>
<protein>
    <submittedName>
        <fullName evidence="2">Uncharacterized protein</fullName>
    </submittedName>
</protein>
<dbReference type="GeneID" id="14888036"/>
<feature type="region of interest" description="Disordered" evidence="1">
    <location>
        <begin position="1"/>
        <end position="83"/>
    </location>
</feature>
<accession>A0A0A1U7L1</accession>
<reference evidence="2 3" key="1">
    <citation type="submission" date="2012-10" db="EMBL/GenBank/DDBJ databases">
        <authorList>
            <person name="Zafar N."/>
            <person name="Inman J."/>
            <person name="Hall N."/>
            <person name="Lorenzi H."/>
            <person name="Caler E."/>
        </authorList>
    </citation>
    <scope>NUCLEOTIDE SEQUENCE [LARGE SCALE GENOMIC DNA]</scope>
    <source>
        <strain evidence="2 3">IP1</strain>
    </source>
</reference>
<organism evidence="2 3">
    <name type="scientific">Entamoeba invadens IP1</name>
    <dbReference type="NCBI Taxonomy" id="370355"/>
    <lineage>
        <taxon>Eukaryota</taxon>
        <taxon>Amoebozoa</taxon>
        <taxon>Evosea</taxon>
        <taxon>Archamoebae</taxon>
        <taxon>Mastigamoebida</taxon>
        <taxon>Entamoebidae</taxon>
        <taxon>Entamoeba</taxon>
    </lineage>
</organism>
<dbReference type="KEGG" id="eiv:EIN_164510"/>
<feature type="compositionally biased region" description="Basic and acidic residues" evidence="1">
    <location>
        <begin position="54"/>
        <end position="73"/>
    </location>
</feature>
<dbReference type="RefSeq" id="XP_004255812.1">
    <property type="nucleotide sequence ID" value="XM_004255764.1"/>
</dbReference>
<sequence>MATLKVPSTLPPYTQPQVTQISPSKGCVSGSPLSRLKMPPPPLTSMRQNTPQKSKKEEKKPRPPKVEKEEKLKKSGGRKKKVKDIEKTTIQTIPSTTDMEQQINQLLTNNETILQTAELYTQTQQNFVIEKQQIIAFSTNIKNLLGLTDFLARPARLPFLSLLLDLPPDVNDGTQQFAQEQMTQFIQMNQMEHIEDGQLEVQNNGTAQTVLNVQNTQPAQVVQQTQNTFQANKA</sequence>
<dbReference type="VEuPathDB" id="AmoebaDB:EIN_164510"/>
<dbReference type="EMBL" id="KB206683">
    <property type="protein sequence ID" value="ELP89041.1"/>
    <property type="molecule type" value="Genomic_DNA"/>
</dbReference>
<dbReference type="AlphaFoldDB" id="A0A0A1U7L1"/>
<evidence type="ECO:0000313" key="3">
    <source>
        <dbReference type="Proteomes" id="UP000014680"/>
    </source>
</evidence>
<name>A0A0A1U7L1_ENTIV</name>
<gene>
    <name evidence="2" type="ORF">EIN_164510</name>
</gene>